<dbReference type="EMBL" id="UYRT01078448">
    <property type="protein sequence ID" value="VDN18547.1"/>
    <property type="molecule type" value="Genomic_DNA"/>
</dbReference>
<gene>
    <name evidence="10" type="ORF">GPUH_LOCUS11261</name>
</gene>
<reference evidence="10 11" key="2">
    <citation type="submission" date="2018-11" db="EMBL/GenBank/DDBJ databases">
        <authorList>
            <consortium name="Pathogen Informatics"/>
        </authorList>
    </citation>
    <scope>NUCLEOTIDE SEQUENCE [LARGE SCALE GENOMIC DNA]</scope>
</reference>
<evidence type="ECO:0000256" key="2">
    <source>
        <dbReference type="ARBA" id="ARBA00004294"/>
    </source>
</evidence>
<evidence type="ECO:0000256" key="3">
    <source>
        <dbReference type="ARBA" id="ARBA00022692"/>
    </source>
</evidence>
<feature type="compositionally biased region" description="Polar residues" evidence="8">
    <location>
        <begin position="7"/>
        <end position="19"/>
    </location>
</feature>
<keyword evidence="5" id="KW-1133">Transmembrane helix</keyword>
<dbReference type="InterPro" id="IPR039433">
    <property type="entry name" value="Mff-like_dom"/>
</dbReference>
<dbReference type="OrthoDB" id="5986838at2759"/>
<keyword evidence="3" id="KW-0812">Transmembrane</keyword>
<evidence type="ECO:0000256" key="1">
    <source>
        <dbReference type="ARBA" id="ARBA00004167"/>
    </source>
</evidence>
<organism evidence="12">
    <name type="scientific">Gongylonema pulchrum</name>
    <dbReference type="NCBI Taxonomy" id="637853"/>
    <lineage>
        <taxon>Eukaryota</taxon>
        <taxon>Metazoa</taxon>
        <taxon>Ecdysozoa</taxon>
        <taxon>Nematoda</taxon>
        <taxon>Chromadorea</taxon>
        <taxon>Rhabditida</taxon>
        <taxon>Spirurina</taxon>
        <taxon>Spiruromorpha</taxon>
        <taxon>Spiruroidea</taxon>
        <taxon>Gongylonematidae</taxon>
        <taxon>Gongylonema</taxon>
    </lineage>
</organism>
<dbReference type="Pfam" id="PF05644">
    <property type="entry name" value="Miff"/>
    <property type="match status" value="1"/>
</dbReference>
<keyword evidence="4" id="KW-1000">Mitochondrion outer membrane</keyword>
<evidence type="ECO:0000256" key="7">
    <source>
        <dbReference type="ARBA" id="ARBA00023136"/>
    </source>
</evidence>
<reference evidence="12" key="1">
    <citation type="submission" date="2016-06" db="UniProtKB">
        <authorList>
            <consortium name="WormBaseParasite"/>
        </authorList>
    </citation>
    <scope>IDENTIFICATION</scope>
</reference>
<evidence type="ECO:0000256" key="5">
    <source>
        <dbReference type="ARBA" id="ARBA00022989"/>
    </source>
</evidence>
<dbReference type="AlphaFoldDB" id="A0A183DRC0"/>
<keyword evidence="7" id="KW-0472">Membrane</keyword>
<sequence>MHVPSHITYTGVKQQQQRPLSMGDMPGYAYQMNVPERILVAGGDVVQGDRAPPSEVMLDRMTVSYPTPVSFCEYSQLRVV</sequence>
<accession>A0A183DRC0</accession>
<evidence type="ECO:0000313" key="11">
    <source>
        <dbReference type="Proteomes" id="UP000271098"/>
    </source>
</evidence>
<evidence type="ECO:0000259" key="9">
    <source>
        <dbReference type="Pfam" id="PF05644"/>
    </source>
</evidence>
<name>A0A183DRC0_9BILA</name>
<protein>
    <submittedName>
        <fullName evidence="12">Miff domain-containing protein</fullName>
    </submittedName>
</protein>
<feature type="region of interest" description="Disordered" evidence="8">
    <location>
        <begin position="1"/>
        <end position="20"/>
    </location>
</feature>
<evidence type="ECO:0000313" key="12">
    <source>
        <dbReference type="WBParaSite" id="GPUH_0001127401-mRNA-1"/>
    </source>
</evidence>
<evidence type="ECO:0000256" key="4">
    <source>
        <dbReference type="ARBA" id="ARBA00022787"/>
    </source>
</evidence>
<dbReference type="WBParaSite" id="GPUH_0001127401-mRNA-1">
    <property type="protein sequence ID" value="GPUH_0001127401-mRNA-1"/>
    <property type="gene ID" value="GPUH_0001127401"/>
</dbReference>
<keyword evidence="6" id="KW-0496">Mitochondrion</keyword>
<feature type="domain" description="Mff-like" evidence="9">
    <location>
        <begin position="1"/>
        <end position="62"/>
    </location>
</feature>
<dbReference type="GO" id="GO:0005741">
    <property type="term" value="C:mitochondrial outer membrane"/>
    <property type="evidence" value="ECO:0007669"/>
    <property type="project" value="UniProtKB-SubCell"/>
</dbReference>
<proteinExistence type="predicted"/>
<keyword evidence="11" id="KW-1185">Reference proteome</keyword>
<dbReference type="Proteomes" id="UP000271098">
    <property type="component" value="Unassembled WGS sequence"/>
</dbReference>
<comment type="subcellular location">
    <subcellularLocation>
        <location evidence="1">Membrane</location>
        <topology evidence="1">Single-pass membrane protein</topology>
    </subcellularLocation>
    <subcellularLocation>
        <location evidence="2">Mitochondrion outer membrane</location>
    </subcellularLocation>
</comment>
<evidence type="ECO:0000256" key="6">
    <source>
        <dbReference type="ARBA" id="ARBA00023128"/>
    </source>
</evidence>
<evidence type="ECO:0000256" key="8">
    <source>
        <dbReference type="SAM" id="MobiDB-lite"/>
    </source>
</evidence>
<evidence type="ECO:0000313" key="10">
    <source>
        <dbReference type="EMBL" id="VDN18547.1"/>
    </source>
</evidence>